<evidence type="ECO:0000256" key="7">
    <source>
        <dbReference type="PROSITE-ProRule" id="PRU10137"/>
    </source>
</evidence>
<dbReference type="PANTHER" id="PTHR30461">
    <property type="entry name" value="DNA-INVERTASE FROM LAMBDOID PROPHAGE"/>
    <property type="match status" value="1"/>
</dbReference>
<dbReference type="InterPro" id="IPR050639">
    <property type="entry name" value="SSR_resolvase"/>
</dbReference>
<sequence>MKIGYARVSTDEQNLQLQMDALHTAGCEHIYTDQGISGADFCRPGLDTALERLQPGDTLVVWRLDRLGRSLGKLVDLITFIGNRQVDFVSLMEAINTSSSGGVLIFHMMAAMAEFERTLISERTRAGLAAARARGKALGRKRALSPDQRKQAIQMIHMQHSLFEVAARFKVHPRTVRRILHEHAEQEST</sequence>
<dbReference type="GO" id="GO:0015074">
    <property type="term" value="P:DNA integration"/>
    <property type="evidence" value="ECO:0007669"/>
    <property type="project" value="UniProtKB-KW"/>
</dbReference>
<dbReference type="PROSITE" id="PS00397">
    <property type="entry name" value="RECOMBINASES_1"/>
    <property type="match status" value="1"/>
</dbReference>
<comment type="similarity">
    <text evidence="1">Belongs to the site-specific recombinase resolvase family.</text>
</comment>
<evidence type="ECO:0000313" key="9">
    <source>
        <dbReference type="EMBL" id="KVV52641.1"/>
    </source>
</evidence>
<evidence type="ECO:0000256" key="6">
    <source>
        <dbReference type="PIRSR" id="PIRSR606118-50"/>
    </source>
</evidence>
<keyword evidence="4" id="KW-0238">DNA-binding</keyword>
<evidence type="ECO:0000259" key="8">
    <source>
        <dbReference type="PROSITE" id="PS51736"/>
    </source>
</evidence>
<dbReference type="FunFam" id="3.40.50.1390:FF:000001">
    <property type="entry name" value="DNA recombinase"/>
    <property type="match status" value="1"/>
</dbReference>
<dbReference type="PROSITE" id="PS51736">
    <property type="entry name" value="RECOMBINASES_3"/>
    <property type="match status" value="1"/>
</dbReference>
<dbReference type="SUPFAM" id="SSF46689">
    <property type="entry name" value="Homeodomain-like"/>
    <property type="match status" value="1"/>
</dbReference>
<gene>
    <name evidence="9" type="ORF">WT27_28905</name>
</gene>
<dbReference type="SMART" id="SM00857">
    <property type="entry name" value="Resolvase"/>
    <property type="match status" value="1"/>
</dbReference>
<evidence type="ECO:0000256" key="3">
    <source>
        <dbReference type="ARBA" id="ARBA00023100"/>
    </source>
</evidence>
<feature type="active site" description="O-(5'-phospho-DNA)-serine intermediate" evidence="6 7">
    <location>
        <position position="9"/>
    </location>
</feature>
<feature type="domain" description="Resolvase/invertase-type recombinase catalytic" evidence="8">
    <location>
        <begin position="1"/>
        <end position="135"/>
    </location>
</feature>
<evidence type="ECO:0000256" key="2">
    <source>
        <dbReference type="ARBA" id="ARBA00022908"/>
    </source>
</evidence>
<organism evidence="9 10">
    <name type="scientific">Burkholderia territorii</name>
    <dbReference type="NCBI Taxonomy" id="1503055"/>
    <lineage>
        <taxon>Bacteria</taxon>
        <taxon>Pseudomonadati</taxon>
        <taxon>Pseudomonadota</taxon>
        <taxon>Betaproteobacteria</taxon>
        <taxon>Burkholderiales</taxon>
        <taxon>Burkholderiaceae</taxon>
        <taxon>Burkholderia</taxon>
        <taxon>Burkholderia cepacia complex</taxon>
    </lineage>
</organism>
<dbReference type="InterPro" id="IPR009057">
    <property type="entry name" value="Homeodomain-like_sf"/>
</dbReference>
<name>A0A125AD23_9BURK</name>
<keyword evidence="2" id="KW-0229">DNA integration</keyword>
<dbReference type="Proteomes" id="UP000062317">
    <property type="component" value="Unassembled WGS sequence"/>
</dbReference>
<dbReference type="CDD" id="cd03768">
    <property type="entry name" value="SR_ResInv"/>
    <property type="match status" value="1"/>
</dbReference>
<dbReference type="InterPro" id="IPR006118">
    <property type="entry name" value="Recombinase_CS"/>
</dbReference>
<reference evidence="9 10" key="1">
    <citation type="submission" date="2015-11" db="EMBL/GenBank/DDBJ databases">
        <title>Expanding the genomic diversity of Burkholderia species for the development of highly accurate diagnostics.</title>
        <authorList>
            <person name="Sahl J."/>
            <person name="Keim P."/>
            <person name="Wagner D."/>
        </authorList>
    </citation>
    <scope>NUCLEOTIDE SEQUENCE [LARGE SCALE GENOMIC DNA]</scope>
    <source>
        <strain evidence="9 10">MSMB1301WGS</strain>
    </source>
</reference>
<keyword evidence="5" id="KW-0233">DNA recombination</keyword>
<keyword evidence="3" id="KW-0230">DNA invertase</keyword>
<dbReference type="PANTHER" id="PTHR30461:SF2">
    <property type="entry name" value="SERINE RECOMBINASE PINE-RELATED"/>
    <property type="match status" value="1"/>
</dbReference>
<evidence type="ECO:0000256" key="1">
    <source>
        <dbReference type="ARBA" id="ARBA00009913"/>
    </source>
</evidence>
<dbReference type="Pfam" id="PF00239">
    <property type="entry name" value="Resolvase"/>
    <property type="match status" value="1"/>
</dbReference>
<dbReference type="EMBL" id="LPEQ01000040">
    <property type="protein sequence ID" value="KVV52641.1"/>
    <property type="molecule type" value="Genomic_DNA"/>
</dbReference>
<dbReference type="Gene3D" id="1.10.10.60">
    <property type="entry name" value="Homeodomain-like"/>
    <property type="match status" value="1"/>
</dbReference>
<dbReference type="InterPro" id="IPR036162">
    <property type="entry name" value="Resolvase-like_N_sf"/>
</dbReference>
<dbReference type="RefSeq" id="WP_060104184.1">
    <property type="nucleotide sequence ID" value="NZ_LPEQ01000040.1"/>
</dbReference>
<dbReference type="PROSITE" id="PS00398">
    <property type="entry name" value="RECOMBINASES_2"/>
    <property type="match status" value="1"/>
</dbReference>
<dbReference type="AlphaFoldDB" id="A0A125AD23"/>
<dbReference type="GO" id="GO:0000150">
    <property type="term" value="F:DNA strand exchange activity"/>
    <property type="evidence" value="ECO:0007669"/>
    <property type="project" value="UniProtKB-KW"/>
</dbReference>
<accession>A0A125AD23</accession>
<dbReference type="Gene3D" id="3.40.50.1390">
    <property type="entry name" value="Resolvase, N-terminal catalytic domain"/>
    <property type="match status" value="1"/>
</dbReference>
<keyword evidence="10" id="KW-1185">Reference proteome</keyword>
<evidence type="ECO:0000313" key="10">
    <source>
        <dbReference type="Proteomes" id="UP000062317"/>
    </source>
</evidence>
<evidence type="ECO:0000256" key="4">
    <source>
        <dbReference type="ARBA" id="ARBA00023125"/>
    </source>
</evidence>
<evidence type="ECO:0000256" key="5">
    <source>
        <dbReference type="ARBA" id="ARBA00023172"/>
    </source>
</evidence>
<comment type="caution">
    <text evidence="9">The sequence shown here is derived from an EMBL/GenBank/DDBJ whole genome shotgun (WGS) entry which is preliminary data.</text>
</comment>
<protein>
    <recommendedName>
        <fullName evidence="8">Resolvase/invertase-type recombinase catalytic domain-containing protein</fullName>
    </recommendedName>
</protein>
<proteinExistence type="inferred from homology"/>
<dbReference type="InterPro" id="IPR006119">
    <property type="entry name" value="Resolv_N"/>
</dbReference>
<dbReference type="SUPFAM" id="SSF53041">
    <property type="entry name" value="Resolvase-like"/>
    <property type="match status" value="1"/>
</dbReference>
<dbReference type="GO" id="GO:0003677">
    <property type="term" value="F:DNA binding"/>
    <property type="evidence" value="ECO:0007669"/>
    <property type="project" value="UniProtKB-KW"/>
</dbReference>